<dbReference type="Gene3D" id="3.80.10.10">
    <property type="entry name" value="Ribonuclease Inhibitor"/>
    <property type="match status" value="1"/>
</dbReference>
<evidence type="ECO:0000313" key="3">
    <source>
        <dbReference type="Proteomes" id="UP001217089"/>
    </source>
</evidence>
<comment type="caution">
    <text evidence="2">The sequence shown here is derived from an EMBL/GenBank/DDBJ whole genome shotgun (WGS) entry which is preliminary data.</text>
</comment>
<dbReference type="InterPro" id="IPR032675">
    <property type="entry name" value="LRR_dom_sf"/>
</dbReference>
<name>A0ABQ9FQ20_TEGGR</name>
<dbReference type="SUPFAM" id="SSF52047">
    <property type="entry name" value="RNI-like"/>
    <property type="match status" value="1"/>
</dbReference>
<reference evidence="2 3" key="1">
    <citation type="submission" date="2022-12" db="EMBL/GenBank/DDBJ databases">
        <title>Chromosome-level genome of Tegillarca granosa.</title>
        <authorList>
            <person name="Kim J."/>
        </authorList>
    </citation>
    <scope>NUCLEOTIDE SEQUENCE [LARGE SCALE GENOMIC DNA]</scope>
    <source>
        <strain evidence="2">Teg-2019</strain>
        <tissue evidence="2">Adductor muscle</tissue>
    </source>
</reference>
<dbReference type="Proteomes" id="UP001217089">
    <property type="component" value="Unassembled WGS sequence"/>
</dbReference>
<proteinExistence type="predicted"/>
<organism evidence="2 3">
    <name type="scientific">Tegillarca granosa</name>
    <name type="common">Malaysian cockle</name>
    <name type="synonym">Anadara granosa</name>
    <dbReference type="NCBI Taxonomy" id="220873"/>
    <lineage>
        <taxon>Eukaryota</taxon>
        <taxon>Metazoa</taxon>
        <taxon>Spiralia</taxon>
        <taxon>Lophotrochozoa</taxon>
        <taxon>Mollusca</taxon>
        <taxon>Bivalvia</taxon>
        <taxon>Autobranchia</taxon>
        <taxon>Pteriomorphia</taxon>
        <taxon>Arcoida</taxon>
        <taxon>Arcoidea</taxon>
        <taxon>Arcidae</taxon>
        <taxon>Tegillarca</taxon>
    </lineage>
</organism>
<dbReference type="EMBL" id="JARBDR010000214">
    <property type="protein sequence ID" value="KAJ8318355.1"/>
    <property type="molecule type" value="Genomic_DNA"/>
</dbReference>
<accession>A0ABQ9FQ20</accession>
<keyword evidence="3" id="KW-1185">Reference proteome</keyword>
<gene>
    <name evidence="2" type="ORF">KUTeg_003446</name>
</gene>
<evidence type="ECO:0008006" key="4">
    <source>
        <dbReference type="Google" id="ProtNLM"/>
    </source>
</evidence>
<evidence type="ECO:0000313" key="2">
    <source>
        <dbReference type="EMBL" id="KAJ8318355.1"/>
    </source>
</evidence>
<protein>
    <recommendedName>
        <fullName evidence="4">Leucine-rich repeat-containing protein 14</fullName>
    </recommendedName>
</protein>
<dbReference type="InterPro" id="IPR050694">
    <property type="entry name" value="LRRC14/PRAME"/>
</dbReference>
<sequence length="495" mass="56163">MAMQTQLWYDHYQGAVYPLDLYAEATHGQHKQKVVKSLVRLCAQFIVRDSTMTQQTLMHVPQELFIPLMQEALLDNRDRSMEAIIAMWPLETLHLHKLVPDLFTSLLPLYDGMYLSDIVRQSLRYTTCLSHTFLECLKKRTPTKLRFLDMSGYPTAEVILYYLATHCMLAHNEARQSVMVDMYNRAVQLLPDTASPVSNLIEADIFIRLNAFVTSDQTNSELCKALKVSGFPEAKLHLCLDKLDATCLGEPKINILLRQYLTGMRLKYNSLNCEDFKNLAPMLERFTNLTALDLSCNSISLYQSDATCEVMADVLSKLPNLIRLDLSNNRIKTRLRRIISSTTRPLQYLRLVACGLTVSDITYLSMSHHVTGLREMDISENNLSSACRNLGQLMMAARSNLAVLEMEECYLSDEQLSSLQTCIGCVESLMYLNIAENTVTLPVLAGVIQTFSKLPNSSVFRFAYPKECYLPDNTSEDERFKTEGSSLLTECGGKR</sequence>
<dbReference type="PANTHER" id="PTHR14224:SF37">
    <property type="entry name" value="LEUCINE-RICH REPEAT-CONTAINING PROTEIN 14"/>
    <property type="match status" value="1"/>
</dbReference>
<dbReference type="PANTHER" id="PTHR14224">
    <property type="entry name" value="SIMILAR TO PREFERENTIALLY EXPRESSED ANTIGEN IN MELANOMA-LIKE 3"/>
    <property type="match status" value="1"/>
</dbReference>
<evidence type="ECO:0000256" key="1">
    <source>
        <dbReference type="ARBA" id="ARBA00022737"/>
    </source>
</evidence>
<keyword evidence="1" id="KW-0677">Repeat</keyword>